<feature type="compositionally biased region" description="Low complexity" evidence="1">
    <location>
        <begin position="146"/>
        <end position="157"/>
    </location>
</feature>
<dbReference type="InterPro" id="IPR007391">
    <property type="entry name" value="Vancomycin_resist_VanW"/>
</dbReference>
<organism evidence="2 3">
    <name type="scientific">Actinomyces weissii</name>
    <dbReference type="NCBI Taxonomy" id="675090"/>
    <lineage>
        <taxon>Bacteria</taxon>
        <taxon>Bacillati</taxon>
        <taxon>Actinomycetota</taxon>
        <taxon>Actinomycetes</taxon>
        <taxon>Actinomycetales</taxon>
        <taxon>Actinomycetaceae</taxon>
        <taxon>Actinomyces</taxon>
    </lineage>
</organism>
<feature type="compositionally biased region" description="Basic residues" evidence="1">
    <location>
        <begin position="22"/>
        <end position="31"/>
    </location>
</feature>
<dbReference type="EMBL" id="CP066802">
    <property type="protein sequence ID" value="QQM67069.1"/>
    <property type="molecule type" value="Genomic_DNA"/>
</dbReference>
<evidence type="ECO:0000313" key="3">
    <source>
        <dbReference type="Proteomes" id="UP000595895"/>
    </source>
</evidence>
<evidence type="ECO:0000313" key="2">
    <source>
        <dbReference type="EMBL" id="QQM67069.1"/>
    </source>
</evidence>
<dbReference type="InterPro" id="IPR052913">
    <property type="entry name" value="Glycopeptide_resist_protein"/>
</dbReference>
<reference evidence="2 3" key="1">
    <citation type="submission" date="2020-12" db="EMBL/GenBank/DDBJ databases">
        <authorList>
            <person name="Zhou J."/>
        </authorList>
    </citation>
    <scope>NUCLEOTIDE SEQUENCE [LARGE SCALE GENOMIC DNA]</scope>
    <source>
        <strain evidence="2 3">CCUG 61299</strain>
    </source>
</reference>
<sequence>MLDDTESLHGSGSGSVYDGVRPHRRPVRPRPARLVAEADRRAQQREEPRNQAPAPRRAAAPLLPEPEPVQQEASQPERSQPVEAAKPLSRMARRRAARAAEEERAQAAEKQAAAERARAEQERLAAERRRAAQERAATERARAEQEQAATQLRQAAQTSPASGTRSPDLPAARPAPREAQKGPAATQTVPVSRPKAPTRVPVFEEQDPRPAIEISDPAPAPASVSMPVVRDQQPRSPQKREDSSVKPLSRTLPLASVPGLEELEEKPAPRREARGRADQPAADRPGRRQTPVSRTLPLASVPGLEELEEEPAPRRGARGRADQPAADRPGRRRTRASSARRTHPGGKRPTRPQAAGTAQASQGALAWSPLAARGRMLGMAAVAGVVLLWLLAAVLTSSTVSARTVCSGVPIGGLSHDEAVQVIETALAEQVNGPLSVSADGATVQLSGSAVKAKVDGAQSIRSLTRFTMNPRVILQRVMGGQEVKAVVTADPEAVRAELYNHLDKLSHGAVSAQVSLVDGQVQRTAASAGTGVDLDSATEMLSTSWPVAAGETIVLPEGVTEPAVTDAEASAFAVNVLEPLVSGPVTLTVAGTEAEGRASTQTHELSAEDLKNLATVKEEGGTLAVVLDPTRLREQVLGGFGTGIETQPTGYKWTIDGSEAGAPNAKPQLEAAAPGQVVDGEKLSKAIVEGVSKSGASAATRTVTLELSESSADTSGEAAAQALGIKEVVGSSDTPFESDPQRDQNLRTGTAAVNGTLVLPGQSYSMAQTIGPVEPERGYAEAGVIVGSKHVNGMGGGLSQVTTTVFNAAYAAGMEDDEHTPHSQYMSRYPAGLEATLWSGQIDMRFTNTTPYAVLLQAWVGDGHVHVRAWSTHHYDVEISTSDKFNIVPQGHSHSMEADCFPNPEGQPGFDITVTRRRSLNGTELPTEVRTVHYEPNDSVTCG</sequence>
<name>A0A7T7M9B9_9ACTO</name>
<feature type="compositionally biased region" description="Basic and acidic residues" evidence="1">
    <location>
        <begin position="36"/>
        <end position="49"/>
    </location>
</feature>
<dbReference type="PANTHER" id="PTHR35788">
    <property type="entry name" value="EXPORTED PROTEIN-RELATED"/>
    <property type="match status" value="1"/>
</dbReference>
<protein>
    <submittedName>
        <fullName evidence="2">VanW family protein</fullName>
    </submittedName>
</protein>
<dbReference type="Pfam" id="PF04294">
    <property type="entry name" value="VanW"/>
    <property type="match status" value="1"/>
</dbReference>
<feature type="compositionally biased region" description="Basic and acidic residues" evidence="1">
    <location>
        <begin position="98"/>
        <end position="145"/>
    </location>
</feature>
<dbReference type="KEGG" id="awe:JG540_08510"/>
<feature type="compositionally biased region" description="Low complexity" evidence="1">
    <location>
        <begin position="50"/>
        <end position="73"/>
    </location>
</feature>
<keyword evidence="3" id="KW-1185">Reference proteome</keyword>
<proteinExistence type="predicted"/>
<feature type="compositionally biased region" description="Basic and acidic residues" evidence="1">
    <location>
        <begin position="265"/>
        <end position="277"/>
    </location>
</feature>
<dbReference type="RefSeq" id="WP_200275343.1">
    <property type="nucleotide sequence ID" value="NZ_CP066802.1"/>
</dbReference>
<dbReference type="PANTHER" id="PTHR35788:SF1">
    <property type="entry name" value="EXPORTED PROTEIN"/>
    <property type="match status" value="1"/>
</dbReference>
<evidence type="ECO:0000256" key="1">
    <source>
        <dbReference type="SAM" id="MobiDB-lite"/>
    </source>
</evidence>
<accession>A0A7T7M9B9</accession>
<feature type="compositionally biased region" description="Basic residues" evidence="1">
    <location>
        <begin position="330"/>
        <end position="350"/>
    </location>
</feature>
<feature type="region of interest" description="Disordered" evidence="1">
    <location>
        <begin position="1"/>
        <end position="360"/>
    </location>
</feature>
<dbReference type="Proteomes" id="UP000595895">
    <property type="component" value="Chromosome"/>
</dbReference>
<feature type="compositionally biased region" description="Low complexity" evidence="1">
    <location>
        <begin position="215"/>
        <end position="229"/>
    </location>
</feature>
<dbReference type="AlphaFoldDB" id="A0A7T7M9B9"/>
<gene>
    <name evidence="2" type="ORF">JG540_08510</name>
</gene>